<feature type="transmembrane region" description="Helical" evidence="26">
    <location>
        <begin position="400"/>
        <end position="428"/>
    </location>
</feature>
<keyword evidence="7 26" id="KW-0812">Transmembrane</keyword>
<dbReference type="GO" id="GO:0030672">
    <property type="term" value="C:synaptic vesicle membrane"/>
    <property type="evidence" value="ECO:0007669"/>
    <property type="project" value="UniProtKB-SubCell"/>
</dbReference>
<feature type="transmembrane region" description="Helical" evidence="26">
    <location>
        <begin position="448"/>
        <end position="474"/>
    </location>
</feature>
<feature type="transmembrane region" description="Helical" evidence="26">
    <location>
        <begin position="318"/>
        <end position="336"/>
    </location>
</feature>
<evidence type="ECO:0000256" key="26">
    <source>
        <dbReference type="SAM" id="Phobius"/>
    </source>
</evidence>
<organism evidence="28">
    <name type="scientific">Hirondellea gigas</name>
    <dbReference type="NCBI Taxonomy" id="1518452"/>
    <lineage>
        <taxon>Eukaryota</taxon>
        <taxon>Metazoa</taxon>
        <taxon>Ecdysozoa</taxon>
        <taxon>Arthropoda</taxon>
        <taxon>Crustacea</taxon>
        <taxon>Multicrustacea</taxon>
        <taxon>Malacostraca</taxon>
        <taxon>Eumalacostraca</taxon>
        <taxon>Peracarida</taxon>
        <taxon>Amphipoda</taxon>
        <taxon>Amphilochidea</taxon>
        <taxon>Lysianassida</taxon>
        <taxon>Lysianassidira</taxon>
        <taxon>Lysianassoidea</taxon>
        <taxon>Lysianassidae</taxon>
        <taxon>Hirondellea</taxon>
    </lineage>
</organism>
<comment type="catalytic activity">
    <reaction evidence="20">
        <text>D-glucuronate(out) + H(+)(out) = D-glucuronate(in) + H(+)(in)</text>
        <dbReference type="Rhea" id="RHEA:72591"/>
        <dbReference type="ChEBI" id="CHEBI:15378"/>
        <dbReference type="ChEBI" id="CHEBI:58720"/>
    </reaction>
    <physiologicalReaction direction="left-to-right" evidence="20">
        <dbReference type="Rhea" id="RHEA:72592"/>
    </physiologicalReaction>
</comment>
<evidence type="ECO:0000256" key="12">
    <source>
        <dbReference type="ARBA" id="ARBA00023180"/>
    </source>
</evidence>
<reference evidence="28" key="1">
    <citation type="submission" date="2017-11" db="EMBL/GenBank/DDBJ databases">
        <title>The sensing device of the deep-sea amphipod.</title>
        <authorList>
            <person name="Kobayashi H."/>
            <person name="Nagahama T."/>
            <person name="Arai W."/>
            <person name="Sasagawa Y."/>
            <person name="Umeda M."/>
            <person name="Hayashi T."/>
            <person name="Nikaido I."/>
            <person name="Watanabe H."/>
            <person name="Oguri K."/>
            <person name="Kitazato H."/>
            <person name="Fujioka K."/>
            <person name="Kido Y."/>
            <person name="Takami H."/>
        </authorList>
    </citation>
    <scope>NUCLEOTIDE SEQUENCE</scope>
    <source>
        <tissue evidence="28">Whole body</tissue>
    </source>
</reference>
<evidence type="ECO:0000256" key="16">
    <source>
        <dbReference type="ARBA" id="ARBA00050554"/>
    </source>
</evidence>
<evidence type="ECO:0000256" key="2">
    <source>
        <dbReference type="ARBA" id="ARBA00004554"/>
    </source>
</evidence>
<dbReference type="EMBL" id="IACT01005894">
    <property type="protein sequence ID" value="LAC25037.1"/>
    <property type="molecule type" value="mRNA"/>
</dbReference>
<dbReference type="FunFam" id="1.20.1250.20:FF:000003">
    <property type="entry name" value="Solute carrier family 17 member 3"/>
    <property type="match status" value="1"/>
</dbReference>
<evidence type="ECO:0000256" key="8">
    <source>
        <dbReference type="ARBA" id="ARBA00022847"/>
    </source>
</evidence>
<comment type="catalytic activity">
    <reaction evidence="17">
        <text>N-acetylneuraminate(in) + H(+)(in) = N-acetylneuraminate(out) + H(+)(out)</text>
        <dbReference type="Rhea" id="RHEA:28987"/>
        <dbReference type="ChEBI" id="CHEBI:15378"/>
        <dbReference type="ChEBI" id="CHEBI:35418"/>
    </reaction>
    <physiologicalReaction direction="right-to-left" evidence="17">
        <dbReference type="Rhea" id="RHEA:28989"/>
    </physiologicalReaction>
</comment>
<dbReference type="FunFam" id="1.20.1250.20:FF:000067">
    <property type="entry name" value="sialin isoform X2"/>
    <property type="match status" value="1"/>
</dbReference>
<dbReference type="CDD" id="cd17318">
    <property type="entry name" value="MFS_SLC17"/>
    <property type="match status" value="1"/>
</dbReference>
<feature type="transmembrane region" description="Helical" evidence="26">
    <location>
        <begin position="356"/>
        <end position="379"/>
    </location>
</feature>
<dbReference type="PANTHER" id="PTHR11662:SF399">
    <property type="entry name" value="FI19708P1-RELATED"/>
    <property type="match status" value="1"/>
</dbReference>
<sequence>MSDYGSNRSTNGEAGNPSRKAVLQSMIDTSLESSTDTLENALLLSSKTAHSGKFLGCLGVRHLVGFLGFLGFANVYAMRVNLSVAIVAMVNHTAIPHVNATSSDVCPVPDTNTTTDNPDGEFIWTETVQGTILGSFFWGYLLTNFLGGRLGELYGGRWVMGIGVMATGLLTVLSPIVARWSTTAFVVLRILEGMTEGVTFPAMNCMLARWVPPMERSRFTAMVFAGGTFGTVISMPLAGYLCANDWLGGWPSVFYLSGAVGVVWFIVWILLVADSPESHGFISTEERLFISSSLDNDGRAPYKAMPVPWRRVFTSPPFYAILVAHTAQNWGFYTLLTEMPSYLNNILHFDIKKNAMLSALPYLLMWVISITSGFIADWVRSSGRLSTTTTRKIFNSIGHYGPCVCLVIVGYTGCHALMSVAALTVAVGLNGAIFSGHAVSHLEIAPNFAGTLLGITNTVATIPGILGPTVVGYLTNGNETLGQWRIVFLIAAIIFAVGNTFYLFFYIGETQPWNQVITASKHDEDADEDEEVYSRIATEYAAADSNRSATPEIF</sequence>
<evidence type="ECO:0000256" key="19">
    <source>
        <dbReference type="ARBA" id="ARBA00051447"/>
    </source>
</evidence>
<dbReference type="AlphaFoldDB" id="A0A6A7G258"/>
<evidence type="ECO:0000256" key="24">
    <source>
        <dbReference type="ARBA" id="ARBA00081195"/>
    </source>
</evidence>
<feature type="transmembrane region" description="Helical" evidence="26">
    <location>
        <begin position="253"/>
        <end position="273"/>
    </location>
</feature>
<evidence type="ECO:0000256" key="11">
    <source>
        <dbReference type="ARBA" id="ARBA00023136"/>
    </source>
</evidence>
<evidence type="ECO:0000256" key="6">
    <source>
        <dbReference type="ARBA" id="ARBA00022475"/>
    </source>
</evidence>
<comment type="catalytic activity">
    <reaction evidence="16">
        <text>L-aspartate(out) = L-aspartate(in)</text>
        <dbReference type="Rhea" id="RHEA:66332"/>
        <dbReference type="ChEBI" id="CHEBI:29991"/>
    </reaction>
    <physiologicalReaction direction="left-to-right" evidence="16">
        <dbReference type="Rhea" id="RHEA:66333"/>
    </physiologicalReaction>
</comment>
<keyword evidence="5" id="KW-0813">Transport</keyword>
<evidence type="ECO:0000256" key="25">
    <source>
        <dbReference type="ARBA" id="ARBA00081925"/>
    </source>
</evidence>
<dbReference type="InterPro" id="IPR036259">
    <property type="entry name" value="MFS_trans_sf"/>
</dbReference>
<evidence type="ECO:0000256" key="21">
    <source>
        <dbReference type="ARBA" id="ARBA00056891"/>
    </source>
</evidence>
<comment type="function">
    <text evidence="21">Receptor for CM101, a polysaccharide produced by group B Streptococcus with antipathoangiogenic properties.</text>
</comment>
<evidence type="ECO:0000256" key="22">
    <source>
        <dbReference type="ARBA" id="ARBA00069713"/>
    </source>
</evidence>
<evidence type="ECO:0000256" key="14">
    <source>
        <dbReference type="ARBA" id="ARBA00023329"/>
    </source>
</evidence>
<keyword evidence="10" id="KW-0770">Synapse</keyword>
<dbReference type="InterPro" id="IPR020846">
    <property type="entry name" value="MFS_dom"/>
</dbReference>
<feature type="transmembrane region" description="Helical" evidence="26">
    <location>
        <begin position="219"/>
        <end position="241"/>
    </location>
</feature>
<feature type="domain" description="Major facilitator superfamily (MFS) profile" evidence="27">
    <location>
        <begin position="60"/>
        <end position="510"/>
    </location>
</feature>
<dbReference type="Gene3D" id="1.20.1250.20">
    <property type="entry name" value="MFS general substrate transporter like domains"/>
    <property type="match status" value="2"/>
</dbReference>
<name>A0A6A7G258_9CRUS</name>
<keyword evidence="6" id="KW-1003">Cell membrane</keyword>
<keyword evidence="12" id="KW-0325">Glycoprotein</keyword>
<proteinExistence type="evidence at transcript level"/>
<evidence type="ECO:0000256" key="9">
    <source>
        <dbReference type="ARBA" id="ARBA00022989"/>
    </source>
</evidence>
<dbReference type="GO" id="GO:0006820">
    <property type="term" value="P:monoatomic anion transport"/>
    <property type="evidence" value="ECO:0007669"/>
    <property type="project" value="TreeGrafter"/>
</dbReference>
<evidence type="ECO:0000256" key="23">
    <source>
        <dbReference type="ARBA" id="ARBA00080244"/>
    </source>
</evidence>
<comment type="catalytic activity">
    <reaction evidence="15">
        <text>2 nitrate(out) + H(+)(out) = 2 nitrate(in) + H(+)(in)</text>
        <dbReference type="Rhea" id="RHEA:71539"/>
        <dbReference type="ChEBI" id="CHEBI:15378"/>
        <dbReference type="ChEBI" id="CHEBI:17632"/>
    </reaction>
    <physiologicalReaction direction="left-to-right" evidence="15">
        <dbReference type="Rhea" id="RHEA:71540"/>
    </physiologicalReaction>
</comment>
<keyword evidence="14" id="KW-0968">Cytoplasmic vesicle</keyword>
<dbReference type="GO" id="GO:0005765">
    <property type="term" value="C:lysosomal membrane"/>
    <property type="evidence" value="ECO:0007669"/>
    <property type="project" value="UniProtKB-SubCell"/>
</dbReference>
<dbReference type="PROSITE" id="PS50850">
    <property type="entry name" value="MFS"/>
    <property type="match status" value="1"/>
</dbReference>
<evidence type="ECO:0000256" key="13">
    <source>
        <dbReference type="ARBA" id="ARBA00023228"/>
    </source>
</evidence>
<evidence type="ECO:0000256" key="7">
    <source>
        <dbReference type="ARBA" id="ARBA00022692"/>
    </source>
</evidence>
<dbReference type="InterPro" id="IPR011701">
    <property type="entry name" value="MFS"/>
</dbReference>
<feature type="transmembrane region" description="Helical" evidence="26">
    <location>
        <begin position="158"/>
        <end position="178"/>
    </location>
</feature>
<accession>A0A6A7G258</accession>
<dbReference type="GO" id="GO:0046942">
    <property type="term" value="P:carboxylic acid transport"/>
    <property type="evidence" value="ECO:0007669"/>
    <property type="project" value="UniProtKB-ARBA"/>
</dbReference>
<evidence type="ECO:0000313" key="28">
    <source>
        <dbReference type="EMBL" id="LAC25037.1"/>
    </source>
</evidence>
<keyword evidence="11 26" id="KW-0472">Membrane</keyword>
<feature type="transmembrane region" description="Helical" evidence="26">
    <location>
        <begin position="486"/>
        <end position="507"/>
    </location>
</feature>
<comment type="catalytic activity">
    <reaction evidence="18">
        <text>N-acetyl-L-aspartyl-L-glutamate(out) = N-acetyl-L-aspartyl-L-glutamate(in)</text>
        <dbReference type="Rhea" id="RHEA:72599"/>
        <dbReference type="ChEBI" id="CHEBI:76931"/>
    </reaction>
    <physiologicalReaction direction="left-to-right" evidence="18">
        <dbReference type="Rhea" id="RHEA:72600"/>
    </physiologicalReaction>
</comment>
<evidence type="ECO:0000256" key="4">
    <source>
        <dbReference type="ARBA" id="ARBA00004656"/>
    </source>
</evidence>
<dbReference type="GO" id="GO:0016323">
    <property type="term" value="C:basolateral plasma membrane"/>
    <property type="evidence" value="ECO:0007669"/>
    <property type="project" value="UniProtKB-SubCell"/>
</dbReference>
<dbReference type="SUPFAM" id="SSF103473">
    <property type="entry name" value="MFS general substrate transporter"/>
    <property type="match status" value="1"/>
</dbReference>
<evidence type="ECO:0000256" key="17">
    <source>
        <dbReference type="ARBA" id="ARBA00050625"/>
    </source>
</evidence>
<evidence type="ECO:0000256" key="18">
    <source>
        <dbReference type="ARBA" id="ARBA00051403"/>
    </source>
</evidence>
<evidence type="ECO:0000256" key="10">
    <source>
        <dbReference type="ARBA" id="ARBA00023018"/>
    </source>
</evidence>
<dbReference type="InterPro" id="IPR050382">
    <property type="entry name" value="MFS_Na/Anion_cotransporter"/>
</dbReference>
<keyword evidence="13" id="KW-0458">Lysosome</keyword>
<dbReference type="PANTHER" id="PTHR11662">
    <property type="entry name" value="SOLUTE CARRIER FAMILY 17"/>
    <property type="match status" value="1"/>
</dbReference>
<comment type="catalytic activity">
    <reaction evidence="19">
        <text>L-glutamate(out) = L-glutamate(in)</text>
        <dbReference type="Rhea" id="RHEA:66336"/>
        <dbReference type="ChEBI" id="CHEBI:29985"/>
    </reaction>
    <physiologicalReaction direction="left-to-right" evidence="19">
        <dbReference type="Rhea" id="RHEA:66337"/>
    </physiologicalReaction>
</comment>
<dbReference type="Pfam" id="PF07690">
    <property type="entry name" value="MFS_1"/>
    <property type="match status" value="1"/>
</dbReference>
<protein>
    <recommendedName>
        <fullName evidence="22">Sialin</fullName>
    </recommendedName>
    <alternativeName>
        <fullName evidence="25">H(+)/nitrate cotransporter</fullName>
    </alternativeName>
    <alternativeName>
        <fullName evidence="23">H(+)/sialic acid cotransporter</fullName>
    </alternativeName>
    <alternativeName>
        <fullName evidence="24">Vesicular excitatory amino acid transporter</fullName>
    </alternativeName>
</protein>
<keyword evidence="8" id="KW-0769">Symport</keyword>
<evidence type="ECO:0000256" key="1">
    <source>
        <dbReference type="ARBA" id="ARBA00004432"/>
    </source>
</evidence>
<feature type="transmembrane region" description="Helical" evidence="26">
    <location>
        <begin position="54"/>
        <end position="77"/>
    </location>
</feature>
<evidence type="ECO:0000256" key="15">
    <source>
        <dbReference type="ARBA" id="ARBA00050101"/>
    </source>
</evidence>
<evidence type="ECO:0000256" key="5">
    <source>
        <dbReference type="ARBA" id="ARBA00022448"/>
    </source>
</evidence>
<evidence type="ECO:0000259" key="27">
    <source>
        <dbReference type="PROSITE" id="PS50850"/>
    </source>
</evidence>
<evidence type="ECO:0000256" key="20">
    <source>
        <dbReference type="ARBA" id="ARBA00051612"/>
    </source>
</evidence>
<evidence type="ECO:0000256" key="3">
    <source>
        <dbReference type="ARBA" id="ARBA00004638"/>
    </source>
</evidence>
<dbReference type="GO" id="GO:0015293">
    <property type="term" value="F:symporter activity"/>
    <property type="evidence" value="ECO:0007669"/>
    <property type="project" value="UniProtKB-KW"/>
</dbReference>
<keyword evidence="9 26" id="KW-1133">Transmembrane helix</keyword>
<comment type="subcellular location">
    <subcellularLocation>
        <location evidence="2">Basolateral cell membrane</location>
        <topology evidence="2">Multi-pass membrane protein</topology>
    </subcellularLocation>
    <subcellularLocation>
        <location evidence="3">Cytoplasmic vesicle</location>
        <location evidence="3">Secretory vesicle membrane</location>
        <topology evidence="3">Multi-pass membrane protein</topology>
    </subcellularLocation>
    <subcellularLocation>
        <location evidence="1">Cytoplasmic vesicle</location>
        <location evidence="1">Secretory vesicle</location>
        <location evidence="1">Synaptic vesicle membrane</location>
    </subcellularLocation>
    <subcellularLocation>
        <location evidence="4">Lysosome membrane</location>
    </subcellularLocation>
</comment>